<feature type="transmembrane region" description="Helical" evidence="10">
    <location>
        <begin position="65"/>
        <end position="85"/>
    </location>
</feature>
<sequence length="336" mass="38775">MSFLGSSGDPSDTYSDRCSKWIPCLSDPPKRSALCMQLMLVVLHLVFVGFLFIFDSEFMEKLKALSWSTICYLLLFVATIVQYLYTSGSSPGYVLDEMREFARAEASLRASETSNKDNLLQATNDSVVVTFDGNQRGENILGNNRMNWTKMVMDLYPSGTAVRTCTCTFCNVVQPPRAKHCHDCGKCVLQFDHHCVWLGTCVGQGNHCRFWWYIFEEFALCIWTGIWYINYLNDHVKDSWVKDIFVIIMLSILAISLIFLFLLLVFHTYLIMTNQTTYELVRRRRIHYMRSIPERVHPFSKGVCRNLYDFCCARTSNYRMEALPLSQGVVDQMSIP</sequence>
<dbReference type="GO" id="GO:0005783">
    <property type="term" value="C:endoplasmic reticulum"/>
    <property type="evidence" value="ECO:0007669"/>
    <property type="project" value="TreeGrafter"/>
</dbReference>
<keyword evidence="5 10" id="KW-1133">Transmembrane helix</keyword>
<evidence type="ECO:0000313" key="13">
    <source>
        <dbReference type="Proteomes" id="UP001177003"/>
    </source>
</evidence>
<keyword evidence="13" id="KW-1185">Reference proteome</keyword>
<dbReference type="EC" id="2.3.1.225" evidence="10"/>
<dbReference type="PANTHER" id="PTHR22883">
    <property type="entry name" value="ZINC FINGER DHHC DOMAIN CONTAINING PROTEIN"/>
    <property type="match status" value="1"/>
</dbReference>
<dbReference type="AlphaFoldDB" id="A0AA35VXV1"/>
<keyword evidence="9 10" id="KW-0012">Acyltransferase</keyword>
<accession>A0AA35VXV1</accession>
<dbReference type="GO" id="GO:0006612">
    <property type="term" value="P:protein targeting to membrane"/>
    <property type="evidence" value="ECO:0007669"/>
    <property type="project" value="TreeGrafter"/>
</dbReference>
<evidence type="ECO:0000256" key="3">
    <source>
        <dbReference type="ARBA" id="ARBA00022679"/>
    </source>
</evidence>
<protein>
    <recommendedName>
        <fullName evidence="10">S-acyltransferase</fullName>
        <ecNumber evidence="10">2.3.1.225</ecNumber>
    </recommendedName>
    <alternativeName>
        <fullName evidence="10">Palmitoyltransferase</fullName>
    </alternativeName>
</protein>
<dbReference type="PROSITE" id="PS50216">
    <property type="entry name" value="DHHC"/>
    <property type="match status" value="1"/>
</dbReference>
<reference evidence="12" key="1">
    <citation type="submission" date="2023-04" db="EMBL/GenBank/DDBJ databases">
        <authorList>
            <person name="Vijverberg K."/>
            <person name="Xiong W."/>
            <person name="Schranz E."/>
        </authorList>
    </citation>
    <scope>NUCLEOTIDE SEQUENCE</scope>
</reference>
<comment type="subcellular location">
    <subcellularLocation>
        <location evidence="1">Endomembrane system</location>
        <topology evidence="1">Multi-pass membrane protein</topology>
    </subcellularLocation>
</comment>
<evidence type="ECO:0000256" key="5">
    <source>
        <dbReference type="ARBA" id="ARBA00022989"/>
    </source>
</evidence>
<keyword evidence="4 10" id="KW-0812">Transmembrane</keyword>
<dbReference type="Pfam" id="PF01529">
    <property type="entry name" value="DHHC"/>
    <property type="match status" value="1"/>
</dbReference>
<evidence type="ECO:0000256" key="4">
    <source>
        <dbReference type="ARBA" id="ARBA00022692"/>
    </source>
</evidence>
<dbReference type="EMBL" id="OX465078">
    <property type="protein sequence ID" value="CAI9272257.1"/>
    <property type="molecule type" value="Genomic_DNA"/>
</dbReference>
<dbReference type="GO" id="GO:0005794">
    <property type="term" value="C:Golgi apparatus"/>
    <property type="evidence" value="ECO:0007669"/>
    <property type="project" value="TreeGrafter"/>
</dbReference>
<comment type="catalytic activity">
    <reaction evidence="10">
        <text>L-cysteinyl-[protein] + hexadecanoyl-CoA = S-hexadecanoyl-L-cysteinyl-[protein] + CoA</text>
        <dbReference type="Rhea" id="RHEA:36683"/>
        <dbReference type="Rhea" id="RHEA-COMP:10131"/>
        <dbReference type="Rhea" id="RHEA-COMP:11032"/>
        <dbReference type="ChEBI" id="CHEBI:29950"/>
        <dbReference type="ChEBI" id="CHEBI:57287"/>
        <dbReference type="ChEBI" id="CHEBI:57379"/>
        <dbReference type="ChEBI" id="CHEBI:74151"/>
        <dbReference type="EC" id="2.3.1.225"/>
    </reaction>
</comment>
<evidence type="ECO:0000256" key="7">
    <source>
        <dbReference type="ARBA" id="ARBA00023139"/>
    </source>
</evidence>
<dbReference type="GO" id="GO:0019706">
    <property type="term" value="F:protein-cysteine S-palmitoyltransferase activity"/>
    <property type="evidence" value="ECO:0007669"/>
    <property type="project" value="UniProtKB-EC"/>
</dbReference>
<name>A0AA35VXV1_LACSI</name>
<evidence type="ECO:0000313" key="12">
    <source>
        <dbReference type="EMBL" id="CAI9272257.1"/>
    </source>
</evidence>
<gene>
    <name evidence="12" type="ORF">LSALG_LOCUS12495</name>
</gene>
<keyword evidence="7" id="KW-0564">Palmitate</keyword>
<feature type="transmembrane region" description="Helical" evidence="10">
    <location>
        <begin position="31"/>
        <end position="53"/>
    </location>
</feature>
<evidence type="ECO:0000256" key="9">
    <source>
        <dbReference type="ARBA" id="ARBA00023315"/>
    </source>
</evidence>
<comment type="domain">
    <text evidence="10">The DHHC domain is required for palmitoyltransferase activity.</text>
</comment>
<evidence type="ECO:0000256" key="10">
    <source>
        <dbReference type="RuleBase" id="RU079119"/>
    </source>
</evidence>
<evidence type="ECO:0000259" key="11">
    <source>
        <dbReference type="Pfam" id="PF01529"/>
    </source>
</evidence>
<comment type="similarity">
    <text evidence="2 10">Belongs to the DHHC palmitoyltransferase family.</text>
</comment>
<evidence type="ECO:0000256" key="8">
    <source>
        <dbReference type="ARBA" id="ARBA00023288"/>
    </source>
</evidence>
<feature type="domain" description="Palmitoyltransferase DHHC" evidence="11">
    <location>
        <begin position="165"/>
        <end position="282"/>
    </location>
</feature>
<dbReference type="InterPro" id="IPR039859">
    <property type="entry name" value="PFA4/ZDH16/20/ERF2-like"/>
</dbReference>
<organism evidence="12 13">
    <name type="scientific">Lactuca saligna</name>
    <name type="common">Willowleaf lettuce</name>
    <dbReference type="NCBI Taxonomy" id="75948"/>
    <lineage>
        <taxon>Eukaryota</taxon>
        <taxon>Viridiplantae</taxon>
        <taxon>Streptophyta</taxon>
        <taxon>Embryophyta</taxon>
        <taxon>Tracheophyta</taxon>
        <taxon>Spermatophyta</taxon>
        <taxon>Magnoliopsida</taxon>
        <taxon>eudicotyledons</taxon>
        <taxon>Gunneridae</taxon>
        <taxon>Pentapetalae</taxon>
        <taxon>asterids</taxon>
        <taxon>campanulids</taxon>
        <taxon>Asterales</taxon>
        <taxon>Asteraceae</taxon>
        <taxon>Cichorioideae</taxon>
        <taxon>Cichorieae</taxon>
        <taxon>Lactucinae</taxon>
        <taxon>Lactuca</taxon>
    </lineage>
</organism>
<evidence type="ECO:0000256" key="1">
    <source>
        <dbReference type="ARBA" id="ARBA00004127"/>
    </source>
</evidence>
<keyword evidence="6 10" id="KW-0472">Membrane</keyword>
<feature type="transmembrane region" description="Helical" evidence="10">
    <location>
        <begin position="210"/>
        <end position="232"/>
    </location>
</feature>
<keyword evidence="3 10" id="KW-0808">Transferase</keyword>
<dbReference type="Proteomes" id="UP001177003">
    <property type="component" value="Chromosome 2"/>
</dbReference>
<evidence type="ECO:0000256" key="2">
    <source>
        <dbReference type="ARBA" id="ARBA00008574"/>
    </source>
</evidence>
<feature type="transmembrane region" description="Helical" evidence="10">
    <location>
        <begin position="244"/>
        <end position="272"/>
    </location>
</feature>
<dbReference type="InterPro" id="IPR001594">
    <property type="entry name" value="Palmitoyltrfase_DHHC"/>
</dbReference>
<keyword evidence="8" id="KW-0449">Lipoprotein</keyword>
<dbReference type="PANTHER" id="PTHR22883:SF301">
    <property type="entry name" value="PALMITOYLTRANSFERASE ZDHHC12"/>
    <property type="match status" value="1"/>
</dbReference>
<evidence type="ECO:0000256" key="6">
    <source>
        <dbReference type="ARBA" id="ARBA00023136"/>
    </source>
</evidence>
<proteinExistence type="inferred from homology"/>